<dbReference type="GO" id="GO:0003697">
    <property type="term" value="F:single-stranded DNA binding"/>
    <property type="evidence" value="ECO:0007669"/>
    <property type="project" value="UniProtKB-UniRule"/>
</dbReference>
<dbReference type="CDD" id="cd04496">
    <property type="entry name" value="SSB_OBF"/>
    <property type="match status" value="1"/>
</dbReference>
<evidence type="ECO:0000256" key="2">
    <source>
        <dbReference type="HAMAP-Rule" id="MF_00984"/>
    </source>
</evidence>
<evidence type="ECO:0000256" key="3">
    <source>
        <dbReference type="RuleBase" id="RU000524"/>
    </source>
</evidence>
<evidence type="ECO:0000313" key="5">
    <source>
        <dbReference type="EMBL" id="TCT18958.1"/>
    </source>
</evidence>
<comment type="function">
    <text evidence="2">Plays an important role in DNA replication, recombination and repair. Binds to ssDNA and to an array of partner proteins to recruit them to their sites of action during DNA metabolism.</text>
</comment>
<dbReference type="EMBL" id="SMAO01000010">
    <property type="protein sequence ID" value="TCT18958.1"/>
    <property type="molecule type" value="Genomic_DNA"/>
</dbReference>
<dbReference type="Gene3D" id="2.40.50.140">
    <property type="entry name" value="Nucleic acid-binding proteins"/>
    <property type="match status" value="1"/>
</dbReference>
<dbReference type="AlphaFoldDB" id="A0A4R3MRI7"/>
<evidence type="ECO:0000256" key="4">
    <source>
        <dbReference type="SAM" id="MobiDB-lite"/>
    </source>
</evidence>
<dbReference type="GO" id="GO:0009295">
    <property type="term" value="C:nucleoid"/>
    <property type="evidence" value="ECO:0007669"/>
    <property type="project" value="TreeGrafter"/>
</dbReference>
<dbReference type="GO" id="GO:0006310">
    <property type="term" value="P:DNA recombination"/>
    <property type="evidence" value="ECO:0007669"/>
    <property type="project" value="UniProtKB-UniRule"/>
</dbReference>
<dbReference type="GO" id="GO:0006260">
    <property type="term" value="P:DNA replication"/>
    <property type="evidence" value="ECO:0007669"/>
    <property type="project" value="UniProtKB-UniRule"/>
</dbReference>
<dbReference type="HAMAP" id="MF_00984">
    <property type="entry name" value="SSB"/>
    <property type="match status" value="1"/>
</dbReference>
<comment type="caution">
    <text evidence="5">The sequence shown here is derived from an EMBL/GenBank/DDBJ whole genome shotgun (WGS) entry which is preliminary data.</text>
</comment>
<dbReference type="SUPFAM" id="SSF50249">
    <property type="entry name" value="Nucleic acid-binding proteins"/>
    <property type="match status" value="1"/>
</dbReference>
<keyword evidence="2" id="KW-0227">DNA damage</keyword>
<dbReference type="InterPro" id="IPR011344">
    <property type="entry name" value="ssDNA-bd"/>
</dbReference>
<dbReference type="PROSITE" id="PS50935">
    <property type="entry name" value="SSB"/>
    <property type="match status" value="1"/>
</dbReference>
<keyword evidence="1 2" id="KW-0238">DNA-binding</keyword>
<keyword evidence="6" id="KW-1185">Reference proteome</keyword>
<keyword evidence="2" id="KW-0234">DNA repair</keyword>
<dbReference type="Proteomes" id="UP000295717">
    <property type="component" value="Unassembled WGS sequence"/>
</dbReference>
<gene>
    <name evidence="5" type="ORF">EDC35_1105</name>
</gene>
<proteinExistence type="inferred from homology"/>
<organism evidence="5 6">
    <name type="scientific">Thiobaca trueperi</name>
    <dbReference type="NCBI Taxonomy" id="127458"/>
    <lineage>
        <taxon>Bacteria</taxon>
        <taxon>Pseudomonadati</taxon>
        <taxon>Pseudomonadota</taxon>
        <taxon>Gammaproteobacteria</taxon>
        <taxon>Chromatiales</taxon>
        <taxon>Chromatiaceae</taxon>
        <taxon>Thiobaca</taxon>
    </lineage>
</organism>
<feature type="compositionally biased region" description="Low complexity" evidence="4">
    <location>
        <begin position="132"/>
        <end position="153"/>
    </location>
</feature>
<dbReference type="PANTHER" id="PTHR10302">
    <property type="entry name" value="SINGLE-STRANDED DNA-BINDING PROTEIN"/>
    <property type="match status" value="1"/>
</dbReference>
<sequence length="168" mass="18012">MAGINKVILIGNLGADPEVRYMPSGDAVANVSIATSESWKDKNTGEKQERTEWHRVVFFGKVAEIVKQYLHKGSKIYVEGKLRTRKYQAQDGSDRYSTEVVVDMNGTMQMLDGRSGGGSSVPFDDEPASASRGGARPQSAAPAPAPTSGGQTPRGYDAPGGFDDDIPF</sequence>
<dbReference type="Pfam" id="PF00436">
    <property type="entry name" value="SSB"/>
    <property type="match status" value="1"/>
</dbReference>
<reference evidence="5 6" key="1">
    <citation type="submission" date="2019-03" db="EMBL/GenBank/DDBJ databases">
        <title>Genomic Encyclopedia of Type Strains, Phase IV (KMG-IV): sequencing the most valuable type-strain genomes for metagenomic binning, comparative biology and taxonomic classification.</title>
        <authorList>
            <person name="Goeker M."/>
        </authorList>
    </citation>
    <scope>NUCLEOTIDE SEQUENCE [LARGE SCALE GENOMIC DNA]</scope>
    <source>
        <strain evidence="5 6">DSM 13587</strain>
    </source>
</reference>
<dbReference type="GO" id="GO:0006281">
    <property type="term" value="P:DNA repair"/>
    <property type="evidence" value="ECO:0007669"/>
    <property type="project" value="UniProtKB-UniRule"/>
</dbReference>
<dbReference type="InterPro" id="IPR000424">
    <property type="entry name" value="Primosome_PriB/ssb"/>
</dbReference>
<name>A0A4R3MRI7_9GAMM</name>
<protein>
    <recommendedName>
        <fullName evidence="2 3">Single-stranded DNA-binding protein</fullName>
        <shortName evidence="2">SSB</shortName>
    </recommendedName>
</protein>
<evidence type="ECO:0000313" key="6">
    <source>
        <dbReference type="Proteomes" id="UP000295717"/>
    </source>
</evidence>
<keyword evidence="2" id="KW-0233">DNA recombination</keyword>
<comment type="caution">
    <text evidence="2">Lacks conserved residue(s) required for the propagation of feature annotation.</text>
</comment>
<dbReference type="PANTHER" id="PTHR10302:SF27">
    <property type="entry name" value="SINGLE-STRANDED DNA-BINDING PROTEIN"/>
    <property type="match status" value="1"/>
</dbReference>
<dbReference type="RefSeq" id="WP_132978321.1">
    <property type="nucleotide sequence ID" value="NZ_SMAO01000010.1"/>
</dbReference>
<feature type="short sequence motif" description="Important for interaction with partner proteins" evidence="2">
    <location>
        <begin position="163"/>
        <end position="168"/>
    </location>
</feature>
<evidence type="ECO:0000256" key="1">
    <source>
        <dbReference type="ARBA" id="ARBA00023125"/>
    </source>
</evidence>
<dbReference type="InterPro" id="IPR012340">
    <property type="entry name" value="NA-bd_OB-fold"/>
</dbReference>
<keyword evidence="2" id="KW-0235">DNA replication</keyword>
<dbReference type="NCBIfam" id="TIGR00621">
    <property type="entry name" value="ssb"/>
    <property type="match status" value="1"/>
</dbReference>
<accession>A0A4R3MRI7</accession>
<feature type="region of interest" description="Disordered" evidence="4">
    <location>
        <begin position="108"/>
        <end position="168"/>
    </location>
</feature>
<dbReference type="OrthoDB" id="9809878at2"/>
<comment type="subunit">
    <text evidence="2">Homotetramer.</text>
</comment>